<evidence type="ECO:0000256" key="3">
    <source>
        <dbReference type="ARBA" id="ARBA00023125"/>
    </source>
</evidence>
<dbReference type="GO" id="GO:0005634">
    <property type="term" value="C:nucleus"/>
    <property type="evidence" value="ECO:0007669"/>
    <property type="project" value="UniProtKB-SubCell"/>
</dbReference>
<keyword evidence="2" id="KW-0805">Transcription regulation</keyword>
<evidence type="ECO:0000256" key="7">
    <source>
        <dbReference type="SAM" id="MobiDB-lite"/>
    </source>
</evidence>
<dbReference type="GO" id="GO:0003677">
    <property type="term" value="F:DNA binding"/>
    <property type="evidence" value="ECO:0007669"/>
    <property type="project" value="UniProtKB-KW"/>
</dbReference>
<dbReference type="GO" id="GO:0010193">
    <property type="term" value="P:response to ozone"/>
    <property type="evidence" value="ECO:0007669"/>
    <property type="project" value="UniProtKB-ARBA"/>
</dbReference>
<sequence length="353" mass="36726">MADGGESCGSGRARLVSELCRVQDLVRRLELQLRAPSDPASVDLCRRLVHDIIALTDRSISMARSGDLAAHLLPAAHQPPLSGAPSPLSDAGSDQPSFRASPKKRKATARWASQQVRVAAAGTGGAAEGPADDGHSWRKYGQKDILGAKHPRAYYRCTHRNSQGCPATKQVQRTDGDASLFDVVYHGDHTCRPNSSSSAATGARRAPPHPHPQQQHNPHAQAALQGLAARLTVATGTDAAIIGGATAAAPMTPPESCPAQRGAASPWSMASPVGSDSNGVSPCPVAPGYCGDNWGCDGAGGGDLQEVVSAFAAVSSGVAHLPPALEDELIPLECFGFDQSFDMGNAMPSFFYQ</sequence>
<dbReference type="InterPro" id="IPR036576">
    <property type="entry name" value="WRKY_dom_sf"/>
</dbReference>
<evidence type="ECO:0000313" key="10">
    <source>
        <dbReference type="Proteomes" id="UP001497457"/>
    </source>
</evidence>
<keyword evidence="4" id="KW-0804">Transcription</keyword>
<reference evidence="9 10" key="2">
    <citation type="submission" date="2024-10" db="EMBL/GenBank/DDBJ databases">
        <authorList>
            <person name="Ryan C."/>
        </authorList>
    </citation>
    <scope>NUCLEOTIDE SEQUENCE [LARGE SCALE GENOMIC DNA]</scope>
</reference>
<dbReference type="Gene3D" id="2.20.25.80">
    <property type="entry name" value="WRKY domain"/>
    <property type="match status" value="1"/>
</dbReference>
<dbReference type="PROSITE" id="PS50811">
    <property type="entry name" value="WRKY"/>
    <property type="match status" value="1"/>
</dbReference>
<dbReference type="InterPro" id="IPR044810">
    <property type="entry name" value="WRKY_plant"/>
</dbReference>
<feature type="region of interest" description="Disordered" evidence="7">
    <location>
        <begin position="76"/>
        <end position="138"/>
    </location>
</feature>
<evidence type="ECO:0000256" key="1">
    <source>
        <dbReference type="ARBA" id="ARBA00004123"/>
    </source>
</evidence>
<feature type="domain" description="WRKY" evidence="8">
    <location>
        <begin position="126"/>
        <end position="189"/>
    </location>
</feature>
<evidence type="ECO:0000259" key="8">
    <source>
        <dbReference type="PROSITE" id="PS50811"/>
    </source>
</evidence>
<protein>
    <recommendedName>
        <fullName evidence="8">WRKY domain-containing protein</fullName>
    </recommendedName>
</protein>
<reference evidence="10" key="1">
    <citation type="submission" date="2024-06" db="EMBL/GenBank/DDBJ databases">
        <authorList>
            <person name="Ryan C."/>
        </authorList>
    </citation>
    <scope>NUCLEOTIDE SEQUENCE [LARGE SCALE GENOMIC DNA]</scope>
</reference>
<dbReference type="AlphaFoldDB" id="A0ABC9C0M6"/>
<name>A0ABC9C0M6_9POAL</name>
<evidence type="ECO:0000256" key="6">
    <source>
        <dbReference type="ARBA" id="ARBA00060850"/>
    </source>
</evidence>
<keyword evidence="3" id="KW-0238">DNA-binding</keyword>
<feature type="region of interest" description="Disordered" evidence="7">
    <location>
        <begin position="191"/>
        <end position="220"/>
    </location>
</feature>
<comment type="similarity">
    <text evidence="6">Belongs to the WRKY group III family.</text>
</comment>
<evidence type="ECO:0000256" key="2">
    <source>
        <dbReference type="ARBA" id="ARBA00023015"/>
    </source>
</evidence>
<evidence type="ECO:0000256" key="5">
    <source>
        <dbReference type="ARBA" id="ARBA00023242"/>
    </source>
</evidence>
<organism evidence="9 10">
    <name type="scientific">Urochloa decumbens</name>
    <dbReference type="NCBI Taxonomy" id="240449"/>
    <lineage>
        <taxon>Eukaryota</taxon>
        <taxon>Viridiplantae</taxon>
        <taxon>Streptophyta</taxon>
        <taxon>Embryophyta</taxon>
        <taxon>Tracheophyta</taxon>
        <taxon>Spermatophyta</taxon>
        <taxon>Magnoliopsida</taxon>
        <taxon>Liliopsida</taxon>
        <taxon>Poales</taxon>
        <taxon>Poaceae</taxon>
        <taxon>PACMAD clade</taxon>
        <taxon>Panicoideae</taxon>
        <taxon>Panicodae</taxon>
        <taxon>Paniceae</taxon>
        <taxon>Melinidinae</taxon>
        <taxon>Urochloa</taxon>
    </lineage>
</organism>
<dbReference type="PANTHER" id="PTHR32096:SF152">
    <property type="entry name" value="OS08G0386200 PROTEIN"/>
    <property type="match status" value="1"/>
</dbReference>
<dbReference type="GO" id="GO:0042542">
    <property type="term" value="P:response to hydrogen peroxide"/>
    <property type="evidence" value="ECO:0007669"/>
    <property type="project" value="UniProtKB-ARBA"/>
</dbReference>
<feature type="compositionally biased region" description="Low complexity" evidence="7">
    <location>
        <begin position="195"/>
        <end position="205"/>
    </location>
</feature>
<keyword evidence="5" id="KW-0539">Nucleus</keyword>
<feature type="region of interest" description="Disordered" evidence="7">
    <location>
        <begin position="249"/>
        <end position="278"/>
    </location>
</feature>
<dbReference type="FunFam" id="2.20.25.80:FF:000009">
    <property type="entry name" value="WRKY transcription factor 53"/>
    <property type="match status" value="1"/>
</dbReference>
<dbReference type="EMBL" id="OZ075138">
    <property type="protein sequence ID" value="CAL5012103.1"/>
    <property type="molecule type" value="Genomic_DNA"/>
</dbReference>
<dbReference type="SUPFAM" id="SSF118290">
    <property type="entry name" value="WRKY DNA-binding domain"/>
    <property type="match status" value="1"/>
</dbReference>
<gene>
    <name evidence="9" type="ORF">URODEC1_LOCUS70734</name>
</gene>
<keyword evidence="10" id="KW-1185">Reference proteome</keyword>
<dbReference type="InterPro" id="IPR003657">
    <property type="entry name" value="WRKY_dom"/>
</dbReference>
<evidence type="ECO:0000256" key="4">
    <source>
        <dbReference type="ARBA" id="ARBA00023163"/>
    </source>
</evidence>
<dbReference type="GO" id="GO:0009751">
    <property type="term" value="P:response to salicylic acid"/>
    <property type="evidence" value="ECO:0007669"/>
    <property type="project" value="UniProtKB-ARBA"/>
</dbReference>
<dbReference type="GO" id="GO:0010150">
    <property type="term" value="P:leaf senescence"/>
    <property type="evidence" value="ECO:0007669"/>
    <property type="project" value="UniProtKB-ARBA"/>
</dbReference>
<evidence type="ECO:0000313" key="9">
    <source>
        <dbReference type="EMBL" id="CAL5012103.1"/>
    </source>
</evidence>
<proteinExistence type="inferred from homology"/>
<dbReference type="SMART" id="SM00774">
    <property type="entry name" value="WRKY"/>
    <property type="match status" value="1"/>
</dbReference>
<dbReference type="PANTHER" id="PTHR32096">
    <property type="entry name" value="WRKY TRANSCRIPTION FACTOR 30-RELATED-RELATED"/>
    <property type="match status" value="1"/>
</dbReference>
<accession>A0ABC9C0M6</accession>
<dbReference type="Pfam" id="PF03106">
    <property type="entry name" value="WRKY"/>
    <property type="match status" value="1"/>
</dbReference>
<comment type="subcellular location">
    <subcellularLocation>
        <location evidence="1">Nucleus</location>
    </subcellularLocation>
</comment>
<dbReference type="Proteomes" id="UP001497457">
    <property type="component" value="Chromosome 28b"/>
</dbReference>